<dbReference type="EMBL" id="HG793147">
    <property type="protein sequence ID" value="CRL25138.1"/>
    <property type="molecule type" value="Genomic_DNA"/>
</dbReference>
<proteinExistence type="predicted"/>
<gene>
    <name evidence="1" type="ORF">PCAMFM013_S014g000034</name>
</gene>
<accession>A0A0G4PFQ8</accession>
<dbReference type="Proteomes" id="UP000053732">
    <property type="component" value="Unassembled WGS sequence"/>
</dbReference>
<protein>
    <submittedName>
        <fullName evidence="1">Str. FM013</fullName>
    </submittedName>
</protein>
<dbReference type="AlphaFoldDB" id="A0A0G4PFQ8"/>
<evidence type="ECO:0000313" key="2">
    <source>
        <dbReference type="Proteomes" id="UP000053732"/>
    </source>
</evidence>
<evidence type="ECO:0000313" key="1">
    <source>
        <dbReference type="EMBL" id="CRL25138.1"/>
    </source>
</evidence>
<sequence length="79" mass="8579">MSPEWKLLFDIPPCLVLSFVSMPRTIKKHQATLGPSAVKHSSSLKGCNPAAKVAHPDSLLPLSPVPGCEDRKLQKYLAT</sequence>
<organism evidence="1 2">
    <name type="scientific">Penicillium camemberti (strain FM 013)</name>
    <dbReference type="NCBI Taxonomy" id="1429867"/>
    <lineage>
        <taxon>Eukaryota</taxon>
        <taxon>Fungi</taxon>
        <taxon>Dikarya</taxon>
        <taxon>Ascomycota</taxon>
        <taxon>Pezizomycotina</taxon>
        <taxon>Eurotiomycetes</taxon>
        <taxon>Eurotiomycetidae</taxon>
        <taxon>Eurotiales</taxon>
        <taxon>Aspergillaceae</taxon>
        <taxon>Penicillium</taxon>
    </lineage>
</organism>
<reference evidence="1 2" key="1">
    <citation type="journal article" date="2014" name="Nat. Commun.">
        <title>Multiple recent horizontal transfers of a large genomic region in cheese making fungi.</title>
        <authorList>
            <person name="Cheeseman K."/>
            <person name="Ropars J."/>
            <person name="Renault P."/>
            <person name="Dupont J."/>
            <person name="Gouzy J."/>
            <person name="Branca A."/>
            <person name="Abraham A.L."/>
            <person name="Ceppi M."/>
            <person name="Conseiller E."/>
            <person name="Debuchy R."/>
            <person name="Malagnac F."/>
            <person name="Goarin A."/>
            <person name="Silar P."/>
            <person name="Lacoste S."/>
            <person name="Sallet E."/>
            <person name="Bensimon A."/>
            <person name="Giraud T."/>
            <person name="Brygoo Y."/>
        </authorList>
    </citation>
    <scope>NUCLEOTIDE SEQUENCE [LARGE SCALE GENOMIC DNA]</scope>
    <source>
        <strain evidence="2">FM 013</strain>
    </source>
</reference>
<keyword evidence="2" id="KW-1185">Reference proteome</keyword>
<name>A0A0G4PFQ8_PENC3</name>